<proteinExistence type="predicted"/>
<name>A0ABR4QID8_9CEST</name>
<dbReference type="Proteomes" id="UP001651158">
    <property type="component" value="Unassembled WGS sequence"/>
</dbReference>
<gene>
    <name evidence="1" type="ORF">TcWFU_007565</name>
</gene>
<protein>
    <submittedName>
        <fullName evidence="1">Uncharacterized protein</fullName>
    </submittedName>
</protein>
<reference evidence="1 2" key="1">
    <citation type="journal article" date="2022" name="Front. Cell. Infect. Microbiol.">
        <title>The Genomes of Two Strains of Taenia crassiceps the Animal Model for the Study of Human Cysticercosis.</title>
        <authorList>
            <person name="Bobes R.J."/>
            <person name="Estrada K."/>
            <person name="Rios-Valencia D.G."/>
            <person name="Calderon-Gallegos A."/>
            <person name="de la Torre P."/>
            <person name="Carrero J.C."/>
            <person name="Sanchez-Flores A."/>
            <person name="Laclette J.P."/>
        </authorList>
    </citation>
    <scope>NUCLEOTIDE SEQUENCE [LARGE SCALE GENOMIC DNA]</scope>
    <source>
        <strain evidence="1">WFUcys</strain>
    </source>
</reference>
<evidence type="ECO:0000313" key="2">
    <source>
        <dbReference type="Proteomes" id="UP001651158"/>
    </source>
</evidence>
<comment type="caution">
    <text evidence="1">The sequence shown here is derived from an EMBL/GenBank/DDBJ whole genome shotgun (WGS) entry which is preliminary data.</text>
</comment>
<accession>A0ABR4QID8</accession>
<keyword evidence="2" id="KW-1185">Reference proteome</keyword>
<dbReference type="EMBL" id="JAKROA010000003">
    <property type="protein sequence ID" value="KAL5109224.1"/>
    <property type="molecule type" value="Genomic_DNA"/>
</dbReference>
<sequence length="143" mass="16007">MLNGSKLTKHRITSIPPIASTAVKPREIYPRETSLHPTLLAVLRIGGVAKERGSAPSLFPSYPAARCLAFCCPVWVVLRRIIVYFWLGMTNLTRSFHNLATEMGSVRNTGVCGANELAQASMITARHHGEVYRQLRRYGPRRF</sequence>
<evidence type="ECO:0000313" key="1">
    <source>
        <dbReference type="EMBL" id="KAL5109224.1"/>
    </source>
</evidence>
<organism evidence="1 2">
    <name type="scientific">Taenia crassiceps</name>
    <dbReference type="NCBI Taxonomy" id="6207"/>
    <lineage>
        <taxon>Eukaryota</taxon>
        <taxon>Metazoa</taxon>
        <taxon>Spiralia</taxon>
        <taxon>Lophotrochozoa</taxon>
        <taxon>Platyhelminthes</taxon>
        <taxon>Cestoda</taxon>
        <taxon>Eucestoda</taxon>
        <taxon>Cyclophyllidea</taxon>
        <taxon>Taeniidae</taxon>
        <taxon>Taenia</taxon>
    </lineage>
</organism>